<accession>A0ABW9Z8V4</accession>
<comment type="caution">
    <text evidence="2">The sequence shown here is derived from an EMBL/GenBank/DDBJ whole genome shotgun (WGS) entry which is preliminary data.</text>
</comment>
<name>A0ABW9Z8V4_9FLAO</name>
<keyword evidence="1" id="KW-0732">Signal</keyword>
<sequence length="279" mass="31728">MIRALYYLAIFSITAILNIAFAQDFQGQAIYESKTQMKDKVKIKSSDMTPEMIKSMEEQMVKMFEKTYVLNFNKTESVFTQEEKLETPIAGENSVMFKGGSDGISYVNVKEKLLLVFEDRFGKEFTIADSLPNWNWKIESETKKIGNYLCTKATATVPPSAKAMNRFKEQQAKKANGETMIFSMGEPKEQIHTVWFTPEIPVSLGPKNYWGLPGLILEANNGSTIYLCSKIILNPKEKTEIKRPNKGKKVSREEYVKILEKQLERMTDSKGNINIQVGG</sequence>
<evidence type="ECO:0000313" key="2">
    <source>
        <dbReference type="EMBL" id="NBL63777.1"/>
    </source>
</evidence>
<reference evidence="3" key="1">
    <citation type="submission" date="2020-01" db="EMBL/GenBank/DDBJ databases">
        <title>Sphingomonas sp. strain CSW-10.</title>
        <authorList>
            <person name="Chen W.-M."/>
        </authorList>
    </citation>
    <scope>NUCLEOTIDE SEQUENCE [LARGE SCALE GENOMIC DNA]</scope>
    <source>
        <strain evidence="3">NST-5</strain>
    </source>
</reference>
<dbReference type="Pfam" id="PF09697">
    <property type="entry name" value="Porph_ging"/>
    <property type="match status" value="1"/>
</dbReference>
<keyword evidence="3" id="KW-1185">Reference proteome</keyword>
<evidence type="ECO:0000313" key="3">
    <source>
        <dbReference type="Proteomes" id="UP000798602"/>
    </source>
</evidence>
<dbReference type="Proteomes" id="UP000798602">
    <property type="component" value="Unassembled WGS sequence"/>
</dbReference>
<feature type="chain" id="PRO_5045892562" evidence="1">
    <location>
        <begin position="23"/>
        <end position="279"/>
    </location>
</feature>
<feature type="signal peptide" evidence="1">
    <location>
        <begin position="1"/>
        <end position="22"/>
    </location>
</feature>
<dbReference type="NCBIfam" id="TIGR01200">
    <property type="entry name" value="GLPGLI"/>
    <property type="match status" value="1"/>
</dbReference>
<organism evidence="2 3">
    <name type="scientific">Flavobacterium ichthyis</name>
    <dbReference type="NCBI Taxonomy" id="2698827"/>
    <lineage>
        <taxon>Bacteria</taxon>
        <taxon>Pseudomonadati</taxon>
        <taxon>Bacteroidota</taxon>
        <taxon>Flavobacteriia</taxon>
        <taxon>Flavobacteriales</taxon>
        <taxon>Flavobacteriaceae</taxon>
        <taxon>Flavobacterium</taxon>
    </lineage>
</organism>
<proteinExistence type="predicted"/>
<dbReference type="InterPro" id="IPR005901">
    <property type="entry name" value="GLPGLI"/>
</dbReference>
<dbReference type="RefSeq" id="WP_166535606.1">
    <property type="nucleotide sequence ID" value="NZ_JAABLM010000001.1"/>
</dbReference>
<dbReference type="EMBL" id="JAABLM010000001">
    <property type="protein sequence ID" value="NBL63777.1"/>
    <property type="molecule type" value="Genomic_DNA"/>
</dbReference>
<protein>
    <submittedName>
        <fullName evidence="2">GLPGLI family protein</fullName>
    </submittedName>
</protein>
<evidence type="ECO:0000256" key="1">
    <source>
        <dbReference type="SAM" id="SignalP"/>
    </source>
</evidence>
<gene>
    <name evidence="2" type="ORF">GV828_01035</name>
</gene>